<comment type="caution">
    <text evidence="1">The sequence shown here is derived from an EMBL/GenBank/DDBJ whole genome shotgun (WGS) entry which is preliminary data.</text>
</comment>
<sequence>MQEKCLMGQDRGCSQFEENIRIKRCPAREGNSSQPAAPLHCFGSDVQIVLTPMQERCLMGQDSGCRAGDSISPIPSDECVLLCILLCGVLHYRPRTNSSKLIAILAVL</sequence>
<proteinExistence type="predicted"/>
<evidence type="ECO:0000313" key="2">
    <source>
        <dbReference type="Proteomes" id="UP000499080"/>
    </source>
</evidence>
<name>A0A4Y2PXD6_ARAVE</name>
<accession>A0A4Y2PXD6</accession>
<evidence type="ECO:0000313" key="1">
    <source>
        <dbReference type="EMBL" id="GBN55240.1"/>
    </source>
</evidence>
<dbReference type="AlphaFoldDB" id="A0A4Y2PXD6"/>
<keyword evidence="2" id="KW-1185">Reference proteome</keyword>
<dbReference type="EMBL" id="BGPR01012245">
    <property type="protein sequence ID" value="GBN55240.1"/>
    <property type="molecule type" value="Genomic_DNA"/>
</dbReference>
<protein>
    <submittedName>
        <fullName evidence="1">Uncharacterized protein</fullName>
    </submittedName>
</protein>
<gene>
    <name evidence="1" type="ORF">AVEN_226443_1</name>
</gene>
<dbReference type="OrthoDB" id="6475849at2759"/>
<reference evidence="1 2" key="1">
    <citation type="journal article" date="2019" name="Sci. Rep.">
        <title>Orb-weaving spider Araneus ventricosus genome elucidates the spidroin gene catalogue.</title>
        <authorList>
            <person name="Kono N."/>
            <person name="Nakamura H."/>
            <person name="Ohtoshi R."/>
            <person name="Moran D.A.P."/>
            <person name="Shinohara A."/>
            <person name="Yoshida Y."/>
            <person name="Fujiwara M."/>
            <person name="Mori M."/>
            <person name="Tomita M."/>
            <person name="Arakawa K."/>
        </authorList>
    </citation>
    <scope>NUCLEOTIDE SEQUENCE [LARGE SCALE GENOMIC DNA]</scope>
</reference>
<organism evidence="1 2">
    <name type="scientific">Araneus ventricosus</name>
    <name type="common">Orbweaver spider</name>
    <name type="synonym">Epeira ventricosa</name>
    <dbReference type="NCBI Taxonomy" id="182803"/>
    <lineage>
        <taxon>Eukaryota</taxon>
        <taxon>Metazoa</taxon>
        <taxon>Ecdysozoa</taxon>
        <taxon>Arthropoda</taxon>
        <taxon>Chelicerata</taxon>
        <taxon>Arachnida</taxon>
        <taxon>Araneae</taxon>
        <taxon>Araneomorphae</taxon>
        <taxon>Entelegynae</taxon>
        <taxon>Araneoidea</taxon>
        <taxon>Araneidae</taxon>
        <taxon>Araneus</taxon>
    </lineage>
</organism>
<dbReference type="Proteomes" id="UP000499080">
    <property type="component" value="Unassembled WGS sequence"/>
</dbReference>